<evidence type="ECO:0000313" key="9">
    <source>
        <dbReference type="Proteomes" id="UP001516400"/>
    </source>
</evidence>
<dbReference type="AlphaFoldDB" id="A0ABD2NQV3"/>
<feature type="repeat" description="Solcar" evidence="5">
    <location>
        <begin position="25"/>
        <end position="110"/>
    </location>
</feature>
<keyword evidence="6" id="KW-0813">Transport</keyword>
<keyword evidence="9" id="KW-1185">Reference proteome</keyword>
<evidence type="ECO:0008006" key="10">
    <source>
        <dbReference type="Google" id="ProtNLM"/>
    </source>
</evidence>
<dbReference type="PANTHER" id="PTHR46314:SF2">
    <property type="entry name" value="SOLUTE CARRIER FAMILY 25 MEMBER 44"/>
    <property type="match status" value="1"/>
</dbReference>
<dbReference type="Pfam" id="PF00153">
    <property type="entry name" value="Mito_carr"/>
    <property type="match status" value="3"/>
</dbReference>
<feature type="repeat" description="Solcar" evidence="5">
    <location>
        <begin position="118"/>
        <end position="227"/>
    </location>
</feature>
<protein>
    <recommendedName>
        <fullName evidence="10">Solute carrier family 25 member 44</fullName>
    </recommendedName>
</protein>
<dbReference type="InterPro" id="IPR018108">
    <property type="entry name" value="MCP_transmembrane"/>
</dbReference>
<keyword evidence="7" id="KW-1133">Transmembrane helix</keyword>
<evidence type="ECO:0000256" key="3">
    <source>
        <dbReference type="ARBA" id="ARBA00022692"/>
    </source>
</evidence>
<dbReference type="PANTHER" id="PTHR46314">
    <property type="entry name" value="SOLUTE CARRIER FAMILY 25 MEMBER 44"/>
    <property type="match status" value="1"/>
</dbReference>
<dbReference type="InterPro" id="IPR042164">
    <property type="entry name" value="SLC25A44"/>
</dbReference>
<comment type="subcellular location">
    <subcellularLocation>
        <location evidence="1">Membrane</location>
        <topology evidence="1">Multi-pass membrane protein</topology>
    </subcellularLocation>
</comment>
<dbReference type="Gene3D" id="1.50.40.10">
    <property type="entry name" value="Mitochondrial carrier domain"/>
    <property type="match status" value="2"/>
</dbReference>
<keyword evidence="4 5" id="KW-0472">Membrane</keyword>
<evidence type="ECO:0000256" key="1">
    <source>
        <dbReference type="ARBA" id="ARBA00004141"/>
    </source>
</evidence>
<gene>
    <name evidence="8" type="ORF">HHI36_004097</name>
</gene>
<comment type="caution">
    <text evidence="8">The sequence shown here is derived from an EMBL/GenBank/DDBJ whole genome shotgun (WGS) entry which is preliminary data.</text>
</comment>
<reference evidence="8 9" key="1">
    <citation type="journal article" date="2021" name="BMC Biol.">
        <title>Horizontally acquired antibacterial genes associated with adaptive radiation of ladybird beetles.</title>
        <authorList>
            <person name="Li H.S."/>
            <person name="Tang X.F."/>
            <person name="Huang Y.H."/>
            <person name="Xu Z.Y."/>
            <person name="Chen M.L."/>
            <person name="Du X.Y."/>
            <person name="Qiu B.Y."/>
            <person name="Chen P.T."/>
            <person name="Zhang W."/>
            <person name="Slipinski A."/>
            <person name="Escalona H.E."/>
            <person name="Waterhouse R.M."/>
            <person name="Zwick A."/>
            <person name="Pang H."/>
        </authorList>
    </citation>
    <scope>NUCLEOTIDE SEQUENCE [LARGE SCALE GENOMIC DNA]</scope>
    <source>
        <strain evidence="8">SYSU2018</strain>
    </source>
</reference>
<evidence type="ECO:0000256" key="5">
    <source>
        <dbReference type="PROSITE-ProRule" id="PRU00282"/>
    </source>
</evidence>
<name>A0ABD2NQV3_9CUCU</name>
<dbReference type="GO" id="GO:0016020">
    <property type="term" value="C:membrane"/>
    <property type="evidence" value="ECO:0007669"/>
    <property type="project" value="UniProtKB-SubCell"/>
</dbReference>
<accession>A0ABD2NQV3</accession>
<feature type="transmembrane region" description="Helical" evidence="7">
    <location>
        <begin position="83"/>
        <end position="104"/>
    </location>
</feature>
<evidence type="ECO:0000256" key="7">
    <source>
        <dbReference type="SAM" id="Phobius"/>
    </source>
</evidence>
<proteinExistence type="inferred from homology"/>
<feature type="repeat" description="Solcar" evidence="5">
    <location>
        <begin position="237"/>
        <end position="319"/>
    </location>
</feature>
<evidence type="ECO:0000256" key="2">
    <source>
        <dbReference type="ARBA" id="ARBA00006375"/>
    </source>
</evidence>
<evidence type="ECO:0000313" key="8">
    <source>
        <dbReference type="EMBL" id="KAL3280869.1"/>
    </source>
</evidence>
<organism evidence="8 9">
    <name type="scientific">Cryptolaemus montrouzieri</name>
    <dbReference type="NCBI Taxonomy" id="559131"/>
    <lineage>
        <taxon>Eukaryota</taxon>
        <taxon>Metazoa</taxon>
        <taxon>Ecdysozoa</taxon>
        <taxon>Arthropoda</taxon>
        <taxon>Hexapoda</taxon>
        <taxon>Insecta</taxon>
        <taxon>Pterygota</taxon>
        <taxon>Neoptera</taxon>
        <taxon>Endopterygota</taxon>
        <taxon>Coleoptera</taxon>
        <taxon>Polyphaga</taxon>
        <taxon>Cucujiformia</taxon>
        <taxon>Coccinelloidea</taxon>
        <taxon>Coccinellidae</taxon>
        <taxon>Scymninae</taxon>
        <taxon>Scymnini</taxon>
        <taxon>Cryptolaemus</taxon>
    </lineage>
</organism>
<evidence type="ECO:0000256" key="4">
    <source>
        <dbReference type="ARBA" id="ARBA00023136"/>
    </source>
</evidence>
<evidence type="ECO:0000256" key="6">
    <source>
        <dbReference type="RuleBase" id="RU000488"/>
    </source>
</evidence>
<dbReference type="SUPFAM" id="SSF103506">
    <property type="entry name" value="Mitochondrial carrier"/>
    <property type="match status" value="1"/>
</dbReference>
<feature type="transmembrane region" description="Helical" evidence="7">
    <location>
        <begin position="124"/>
        <end position="144"/>
    </location>
</feature>
<dbReference type="PROSITE" id="PS50920">
    <property type="entry name" value="SOLCAR"/>
    <property type="match status" value="3"/>
</dbReference>
<sequence length="331" mass="37522">MKKEAKMAEQLPSDFIIKSIEWDMMDKVKFFPLSMLSSFSVRCALYPLTLIKTRLQIQKHNAIYTGMFDAYVKIYKGEGFSGLYRGFWLSSVQIVSGVFYISIYEDVRQLLAKEDFLNSRIRSFVAGAAASVVGQSIVVPFDVLSQHLMMMGLQTNVKDKGLKLAFNPLGIDASPSRSKFAITVDVIRQIMKVDGIGGFYRGYLASLSVYVPNSSLWWGFYQLYQDQLFAIAPEWVSHLLIQTVSGTLGGFTTVVITNPLDIVRARMQVQRLESMALAFKGLWKEEGLRMFGKGLSARLIQSATFSFGIILGYETIKRISVKEEYKEYVRW</sequence>
<keyword evidence="3 5" id="KW-0812">Transmembrane</keyword>
<dbReference type="EMBL" id="JABFTP020000144">
    <property type="protein sequence ID" value="KAL3280869.1"/>
    <property type="molecule type" value="Genomic_DNA"/>
</dbReference>
<dbReference type="InterPro" id="IPR023395">
    <property type="entry name" value="MCP_dom_sf"/>
</dbReference>
<dbReference type="Proteomes" id="UP001516400">
    <property type="component" value="Unassembled WGS sequence"/>
</dbReference>
<comment type="similarity">
    <text evidence="2 6">Belongs to the mitochondrial carrier (TC 2.A.29) family.</text>
</comment>